<evidence type="ECO:0000313" key="2">
    <source>
        <dbReference type="EMBL" id="MBW72004.1"/>
    </source>
</evidence>
<accession>A0A2M4D338</accession>
<keyword evidence="1" id="KW-1133">Transmembrane helix</keyword>
<reference evidence="2" key="1">
    <citation type="submission" date="2018-01" db="EMBL/GenBank/DDBJ databases">
        <title>An insight into the sialome of Amazonian anophelines.</title>
        <authorList>
            <person name="Ribeiro J.M."/>
            <person name="Scarpassa V."/>
            <person name="Calvo E."/>
        </authorList>
    </citation>
    <scope>NUCLEOTIDE SEQUENCE</scope>
</reference>
<protein>
    <submittedName>
        <fullName evidence="2">Putative secreted protein</fullName>
    </submittedName>
</protein>
<organism evidence="2">
    <name type="scientific">Anopheles darlingi</name>
    <name type="common">Mosquito</name>
    <dbReference type="NCBI Taxonomy" id="43151"/>
    <lineage>
        <taxon>Eukaryota</taxon>
        <taxon>Metazoa</taxon>
        <taxon>Ecdysozoa</taxon>
        <taxon>Arthropoda</taxon>
        <taxon>Hexapoda</taxon>
        <taxon>Insecta</taxon>
        <taxon>Pterygota</taxon>
        <taxon>Neoptera</taxon>
        <taxon>Endopterygota</taxon>
        <taxon>Diptera</taxon>
        <taxon>Nematocera</taxon>
        <taxon>Culicoidea</taxon>
        <taxon>Culicidae</taxon>
        <taxon>Anophelinae</taxon>
        <taxon>Anopheles</taxon>
    </lineage>
</organism>
<keyword evidence="1" id="KW-0472">Membrane</keyword>
<dbReference type="AlphaFoldDB" id="A0A2M4D338"/>
<keyword evidence="1" id="KW-0812">Transmembrane</keyword>
<feature type="transmembrane region" description="Helical" evidence="1">
    <location>
        <begin position="7"/>
        <end position="25"/>
    </location>
</feature>
<name>A0A2M4D338_ANODA</name>
<proteinExistence type="predicted"/>
<sequence length="74" mass="8439">MLQRLTLRITISIFLSVIIMLQSLLGTDMQTPGVFLDGQEIGKPNTSTQSSFPPLFIHRFLVRILLHSEYLSTY</sequence>
<dbReference type="EMBL" id="GGFL01007826">
    <property type="protein sequence ID" value="MBW72004.1"/>
    <property type="molecule type" value="Transcribed_RNA"/>
</dbReference>
<evidence type="ECO:0000256" key="1">
    <source>
        <dbReference type="SAM" id="Phobius"/>
    </source>
</evidence>